<evidence type="ECO:0000313" key="2">
    <source>
        <dbReference type="Proteomes" id="UP001157006"/>
    </source>
</evidence>
<sequence>MDGVSAVSYRFNINGDHSKLMMAKRDDILLFARGDKGSVDLMMQTIQTFSNSTGLVVDPSKCNVYFGVVEDDAKQLTLSSTGFNEGKFPFRKSILLAEPSFGLVEPPPEEKSSSLEEDL</sequence>
<accession>A0AAV0ZS70</accession>
<organism evidence="1 2">
    <name type="scientific">Vicia faba</name>
    <name type="common">Broad bean</name>
    <name type="synonym">Faba vulgaris</name>
    <dbReference type="NCBI Taxonomy" id="3906"/>
    <lineage>
        <taxon>Eukaryota</taxon>
        <taxon>Viridiplantae</taxon>
        <taxon>Streptophyta</taxon>
        <taxon>Embryophyta</taxon>
        <taxon>Tracheophyta</taxon>
        <taxon>Spermatophyta</taxon>
        <taxon>Magnoliopsida</taxon>
        <taxon>eudicotyledons</taxon>
        <taxon>Gunneridae</taxon>
        <taxon>Pentapetalae</taxon>
        <taxon>rosids</taxon>
        <taxon>fabids</taxon>
        <taxon>Fabales</taxon>
        <taxon>Fabaceae</taxon>
        <taxon>Papilionoideae</taxon>
        <taxon>50 kb inversion clade</taxon>
        <taxon>NPAAA clade</taxon>
        <taxon>Hologalegina</taxon>
        <taxon>IRL clade</taxon>
        <taxon>Fabeae</taxon>
        <taxon>Vicia</taxon>
    </lineage>
</organism>
<dbReference type="AlphaFoldDB" id="A0AAV0ZS70"/>
<proteinExistence type="predicted"/>
<reference evidence="1 2" key="1">
    <citation type="submission" date="2023-01" db="EMBL/GenBank/DDBJ databases">
        <authorList>
            <person name="Kreplak J."/>
        </authorList>
    </citation>
    <scope>NUCLEOTIDE SEQUENCE [LARGE SCALE GENOMIC DNA]</scope>
</reference>
<keyword evidence="2" id="KW-1185">Reference proteome</keyword>
<evidence type="ECO:0008006" key="3">
    <source>
        <dbReference type="Google" id="ProtNLM"/>
    </source>
</evidence>
<name>A0AAV0ZS70_VICFA</name>
<gene>
    <name evidence="1" type="ORF">VFH_II267880</name>
</gene>
<protein>
    <recommendedName>
        <fullName evidence="3">Reverse transcriptase domain-containing protein</fullName>
    </recommendedName>
</protein>
<evidence type="ECO:0000313" key="1">
    <source>
        <dbReference type="EMBL" id="CAI8601340.1"/>
    </source>
</evidence>
<dbReference type="Proteomes" id="UP001157006">
    <property type="component" value="Chromosome 2"/>
</dbReference>
<dbReference type="EMBL" id="OX451737">
    <property type="protein sequence ID" value="CAI8601340.1"/>
    <property type="molecule type" value="Genomic_DNA"/>
</dbReference>